<keyword evidence="3" id="KW-1185">Reference proteome</keyword>
<dbReference type="Ensembl" id="ENSMMDT00005016607.1">
    <property type="protein sequence ID" value="ENSMMDP00005016181.1"/>
    <property type="gene ID" value="ENSMMDG00005008089.1"/>
</dbReference>
<reference evidence="2" key="1">
    <citation type="submission" date="2019-06" db="EMBL/GenBank/DDBJ databases">
        <authorList>
            <consortium name="Wellcome Sanger Institute Data Sharing"/>
        </authorList>
    </citation>
    <scope>NUCLEOTIDE SEQUENCE [LARGE SCALE GENOMIC DNA]</scope>
</reference>
<dbReference type="GeneTree" id="ENSGT00390000008798"/>
<name>A0A667Y3Y4_9TELE</name>
<evidence type="ECO:0000313" key="2">
    <source>
        <dbReference type="Ensembl" id="ENSMMDP00005016181.1"/>
    </source>
</evidence>
<dbReference type="GO" id="GO:0004623">
    <property type="term" value="F:phospholipase A2 activity"/>
    <property type="evidence" value="ECO:0007669"/>
    <property type="project" value="InterPro"/>
</dbReference>
<gene>
    <name evidence="2" type="primary">PLA2G12B</name>
    <name evidence="2" type="synonym">pla2g12b</name>
</gene>
<dbReference type="Gene3D" id="1.20.90.10">
    <property type="entry name" value="Phospholipase A2 domain"/>
    <property type="match status" value="1"/>
</dbReference>
<dbReference type="GO" id="GO:0042632">
    <property type="term" value="P:cholesterol homeostasis"/>
    <property type="evidence" value="ECO:0007669"/>
    <property type="project" value="TreeGrafter"/>
</dbReference>
<keyword evidence="1" id="KW-0732">Signal</keyword>
<protein>
    <submittedName>
        <fullName evidence="2">Phospholipase A2, group XIIB</fullName>
    </submittedName>
</protein>
<dbReference type="GO" id="GO:0050482">
    <property type="term" value="P:arachidonate secretion"/>
    <property type="evidence" value="ECO:0007669"/>
    <property type="project" value="InterPro"/>
</dbReference>
<feature type="chain" id="PRO_5025480182" evidence="1">
    <location>
        <begin position="19"/>
        <end position="249"/>
    </location>
</feature>
<dbReference type="AlphaFoldDB" id="A0A667Y3Y4"/>
<dbReference type="GO" id="GO:0070328">
    <property type="term" value="P:triglyceride homeostasis"/>
    <property type="evidence" value="ECO:0007669"/>
    <property type="project" value="TreeGrafter"/>
</dbReference>
<evidence type="ECO:0000256" key="1">
    <source>
        <dbReference type="SAM" id="SignalP"/>
    </source>
</evidence>
<dbReference type="GO" id="GO:0016042">
    <property type="term" value="P:lipid catabolic process"/>
    <property type="evidence" value="ECO:0007669"/>
    <property type="project" value="InterPro"/>
</dbReference>
<evidence type="ECO:0000313" key="3">
    <source>
        <dbReference type="Proteomes" id="UP000472263"/>
    </source>
</evidence>
<feature type="signal peptide" evidence="1">
    <location>
        <begin position="1"/>
        <end position="18"/>
    </location>
</feature>
<dbReference type="InParanoid" id="A0A667Y3Y4"/>
<dbReference type="GO" id="GO:0005509">
    <property type="term" value="F:calcium ion binding"/>
    <property type="evidence" value="ECO:0007669"/>
    <property type="project" value="InterPro"/>
</dbReference>
<reference evidence="2" key="2">
    <citation type="submission" date="2025-08" db="UniProtKB">
        <authorList>
            <consortium name="Ensembl"/>
        </authorList>
    </citation>
    <scope>IDENTIFICATION</scope>
</reference>
<dbReference type="GO" id="GO:0005576">
    <property type="term" value="C:extracellular region"/>
    <property type="evidence" value="ECO:0007669"/>
    <property type="project" value="InterPro"/>
</dbReference>
<reference evidence="2" key="3">
    <citation type="submission" date="2025-09" db="UniProtKB">
        <authorList>
            <consortium name="Ensembl"/>
        </authorList>
    </citation>
    <scope>IDENTIFICATION</scope>
</reference>
<dbReference type="InterPro" id="IPR036444">
    <property type="entry name" value="PLipase_A2_dom_sf"/>
</dbReference>
<dbReference type="PANTHER" id="PTHR12824:SF2">
    <property type="entry name" value="GROUP XIIB SECRETORY PHOSPHOLIPASE A2-LIKE PROTEIN"/>
    <property type="match status" value="1"/>
</dbReference>
<organism evidence="2 3">
    <name type="scientific">Myripristis murdjan</name>
    <name type="common">pinecone soldierfish</name>
    <dbReference type="NCBI Taxonomy" id="586833"/>
    <lineage>
        <taxon>Eukaryota</taxon>
        <taxon>Metazoa</taxon>
        <taxon>Chordata</taxon>
        <taxon>Craniata</taxon>
        <taxon>Vertebrata</taxon>
        <taxon>Euteleostomi</taxon>
        <taxon>Actinopterygii</taxon>
        <taxon>Neopterygii</taxon>
        <taxon>Teleostei</taxon>
        <taxon>Neoteleostei</taxon>
        <taxon>Acanthomorphata</taxon>
        <taxon>Holocentriformes</taxon>
        <taxon>Holocentridae</taxon>
        <taxon>Myripristis</taxon>
    </lineage>
</organism>
<dbReference type="InterPro" id="IPR010711">
    <property type="entry name" value="PLA2G12"/>
</dbReference>
<sequence length="249" mass="26567">MLLSTVVLLLLCLSSGMGATLGHFQTQAKEEEAIPTVDIAAAVEPQETTVALTGEALAQDGPAEEKGNEITAVQTEQSLSRALVQEDSGSGLNSIRGSFQAISGYFDSLVELVGGRNGVCQYRCKYEKVPEPRPGYQIPEPNGCSSSLVGFQVDGFDLGIPAMTKCCDQLDVCYDTCGTSKSSCDSNFRWCLHGICSELKKSLGFVSKVQACESVADALYNTVSTLGCRPYMNSQRAACICEGEVKDEL</sequence>
<proteinExistence type="predicted"/>
<dbReference type="SUPFAM" id="SSF48619">
    <property type="entry name" value="Phospholipase A2, PLA2"/>
    <property type="match status" value="1"/>
</dbReference>
<dbReference type="Pfam" id="PF06951">
    <property type="entry name" value="PLA2G12"/>
    <property type="match status" value="1"/>
</dbReference>
<dbReference type="PANTHER" id="PTHR12824">
    <property type="entry name" value="GROUP XII SECRETORY PHOSPHOLIPASE A2 FAMILY MEMBER"/>
    <property type="match status" value="1"/>
</dbReference>
<accession>A0A667Y3Y4</accession>
<dbReference type="GO" id="GO:0006644">
    <property type="term" value="P:phospholipid metabolic process"/>
    <property type="evidence" value="ECO:0007669"/>
    <property type="project" value="InterPro"/>
</dbReference>
<dbReference type="Proteomes" id="UP000472263">
    <property type="component" value="Chromosome 15"/>
</dbReference>